<reference evidence="2 3" key="1">
    <citation type="submission" date="2018-03" db="EMBL/GenBank/DDBJ databases">
        <title>Genomic Encyclopedia of Type Strains, Phase III (KMG-III): the genomes of soil and plant-associated and newly described type strains.</title>
        <authorList>
            <person name="Whitman W."/>
        </authorList>
    </citation>
    <scope>NUCLEOTIDE SEQUENCE [LARGE SCALE GENOMIC DNA]</scope>
    <source>
        <strain evidence="2 3">CGMCC 1.12484</strain>
    </source>
</reference>
<dbReference type="InterPro" id="IPR059125">
    <property type="entry name" value="Ferritin_actino"/>
</dbReference>
<dbReference type="Proteomes" id="UP000237983">
    <property type="component" value="Unassembled WGS sequence"/>
</dbReference>
<name>A0A2T0VGW2_9MICO</name>
<dbReference type="Pfam" id="PF13794">
    <property type="entry name" value="MiaE_2"/>
    <property type="match status" value="1"/>
</dbReference>
<evidence type="ECO:0000313" key="2">
    <source>
        <dbReference type="EMBL" id="PRY69439.1"/>
    </source>
</evidence>
<feature type="domain" description="Ferritin-like" evidence="1">
    <location>
        <begin position="57"/>
        <end position="215"/>
    </location>
</feature>
<sequence length="254" mass="27611">MAVLHGALAKPPKLTLVVNWFWRKGARVEVPRLRQRGQDSGTTKVHLAELTPDLSTYLGTAAYLQLTIFENLSRAVATAPTMESKEAVSAAAALSLAKHHALTAEIQRHGLVASTVMDPNRAAIDRFQARTQGSDWFEALTSCFVTSGFLDDFFLRLAEGLPSDTAARVTAIMHKPSGEKVIADELLAAITANPRLASRLALWGRRLVGDTMLVARSSLVTSDNHDSDEARIEPVFTELIAAHTRRMDTLGLTA</sequence>
<protein>
    <submittedName>
        <fullName evidence="2">tRNA-(MS[2]IO[6]A)-hydroxylase MiaE-like protein</fullName>
    </submittedName>
</protein>
<keyword evidence="3" id="KW-1185">Reference proteome</keyword>
<dbReference type="AlphaFoldDB" id="A0A2T0VGW2"/>
<dbReference type="Gene3D" id="1.20.1260.10">
    <property type="match status" value="1"/>
</dbReference>
<organism evidence="2 3">
    <name type="scientific">Glaciihabitans tibetensis</name>
    <dbReference type="NCBI Taxonomy" id="1266600"/>
    <lineage>
        <taxon>Bacteria</taxon>
        <taxon>Bacillati</taxon>
        <taxon>Actinomycetota</taxon>
        <taxon>Actinomycetes</taxon>
        <taxon>Micrococcales</taxon>
        <taxon>Microbacteriaceae</taxon>
        <taxon>Glaciihabitans</taxon>
    </lineage>
</organism>
<evidence type="ECO:0000259" key="1">
    <source>
        <dbReference type="Pfam" id="PF13794"/>
    </source>
</evidence>
<comment type="caution">
    <text evidence="2">The sequence shown here is derived from an EMBL/GenBank/DDBJ whole genome shotgun (WGS) entry which is preliminary data.</text>
</comment>
<accession>A0A2T0VGW2</accession>
<dbReference type="EMBL" id="PVTL01000002">
    <property type="protein sequence ID" value="PRY69439.1"/>
    <property type="molecule type" value="Genomic_DNA"/>
</dbReference>
<gene>
    <name evidence="2" type="ORF">B0I08_102112</name>
</gene>
<dbReference type="InterPro" id="IPR012347">
    <property type="entry name" value="Ferritin-like"/>
</dbReference>
<evidence type="ECO:0000313" key="3">
    <source>
        <dbReference type="Proteomes" id="UP000237983"/>
    </source>
</evidence>
<proteinExistence type="predicted"/>